<gene>
    <name evidence="2" type="ORF">EPA93_11445</name>
</gene>
<dbReference type="OrthoDB" id="2427022at2"/>
<keyword evidence="1" id="KW-1133">Transmembrane helix</keyword>
<dbReference type="RefSeq" id="WP_129887502.1">
    <property type="nucleotide sequence ID" value="NZ_CP035758.1"/>
</dbReference>
<protein>
    <recommendedName>
        <fullName evidence="4">DUF2269 family protein</fullName>
    </recommendedName>
</protein>
<evidence type="ECO:0000313" key="3">
    <source>
        <dbReference type="Proteomes" id="UP000290365"/>
    </source>
</evidence>
<dbReference type="KEGG" id="kbs:EPA93_11445"/>
<feature type="transmembrane region" description="Helical" evidence="1">
    <location>
        <begin position="47"/>
        <end position="71"/>
    </location>
</feature>
<evidence type="ECO:0008006" key="4">
    <source>
        <dbReference type="Google" id="ProtNLM"/>
    </source>
</evidence>
<keyword evidence="1" id="KW-0472">Membrane</keyword>
<evidence type="ECO:0000313" key="2">
    <source>
        <dbReference type="EMBL" id="QBD76583.1"/>
    </source>
</evidence>
<sequence>MNFYLLALFIHILGVIMLFVAIGFEWTSLLRLQRAQTIAQVYEYTGLLTFQTFFLGAGVLLAILTGIYMTIIKWSWGTGWIDIALLIIVMDGILAARINLPGLKAIREAAQISETASSSGNISQQLEFMISQPVLCISVQIHAITSLGIVFLMSVKPELPGALIAFAASLLVSFIAAQLIRRGTPQTVPNI</sequence>
<accession>A0A4P6JN58</accession>
<feature type="transmembrane region" description="Helical" evidence="1">
    <location>
        <begin position="161"/>
        <end position="180"/>
    </location>
</feature>
<dbReference type="Proteomes" id="UP000290365">
    <property type="component" value="Chromosome"/>
</dbReference>
<proteinExistence type="predicted"/>
<feature type="transmembrane region" description="Helical" evidence="1">
    <location>
        <begin position="77"/>
        <end position="98"/>
    </location>
</feature>
<keyword evidence="1" id="KW-0812">Transmembrane</keyword>
<dbReference type="EMBL" id="CP035758">
    <property type="protein sequence ID" value="QBD76583.1"/>
    <property type="molecule type" value="Genomic_DNA"/>
</dbReference>
<evidence type="ECO:0000256" key="1">
    <source>
        <dbReference type="SAM" id="Phobius"/>
    </source>
</evidence>
<feature type="transmembrane region" description="Helical" evidence="1">
    <location>
        <begin position="134"/>
        <end position="155"/>
    </location>
</feature>
<dbReference type="AlphaFoldDB" id="A0A4P6JN58"/>
<feature type="transmembrane region" description="Helical" evidence="1">
    <location>
        <begin position="6"/>
        <end position="26"/>
    </location>
</feature>
<keyword evidence="3" id="KW-1185">Reference proteome</keyword>
<name>A0A4P6JN58_KTERU</name>
<reference evidence="2 3" key="1">
    <citation type="submission" date="2019-01" db="EMBL/GenBank/DDBJ databases">
        <title>Ktedonosporobacter rubrisoli SCAWS-G2.</title>
        <authorList>
            <person name="Huang Y."/>
            <person name="Yan B."/>
        </authorList>
    </citation>
    <scope>NUCLEOTIDE SEQUENCE [LARGE SCALE GENOMIC DNA]</scope>
    <source>
        <strain evidence="2 3">SCAWS-G2</strain>
    </source>
</reference>
<organism evidence="2 3">
    <name type="scientific">Ktedonosporobacter rubrisoli</name>
    <dbReference type="NCBI Taxonomy" id="2509675"/>
    <lineage>
        <taxon>Bacteria</taxon>
        <taxon>Bacillati</taxon>
        <taxon>Chloroflexota</taxon>
        <taxon>Ktedonobacteria</taxon>
        <taxon>Ktedonobacterales</taxon>
        <taxon>Ktedonosporobacteraceae</taxon>
        <taxon>Ktedonosporobacter</taxon>
    </lineage>
</organism>